<dbReference type="PANTHER" id="PTHR31836:SF27">
    <property type="entry name" value="RLPA-LIKE PROTEIN DOUBLE-PSI BETA-BARREL DOMAIN-CONTAINING PROTEIN"/>
    <property type="match status" value="1"/>
</dbReference>
<keyword evidence="5" id="KW-1185">Reference proteome</keyword>
<dbReference type="OMA" id="ACKEYDV"/>
<evidence type="ECO:0000256" key="1">
    <source>
        <dbReference type="ARBA" id="ARBA00022729"/>
    </source>
</evidence>
<dbReference type="EMBL" id="JH711577">
    <property type="protein sequence ID" value="EIW81868.1"/>
    <property type="molecule type" value="Genomic_DNA"/>
</dbReference>
<dbReference type="KEGG" id="cput:CONPUDRAFT_143507"/>
<dbReference type="InterPro" id="IPR009009">
    <property type="entry name" value="RlpA-like_DPBB"/>
</dbReference>
<accession>A0A5M3MRT6</accession>
<feature type="chain" id="PRO_5024286328" evidence="2">
    <location>
        <begin position="20"/>
        <end position="137"/>
    </location>
</feature>
<sequence length="137" mass="14401">MFFSKALVFATLAVAGASAAVIEKRQSYLTGTQTGEGTSYAVGTGACGVHNVPSDLIVAVSQQLFDTYPGYKGGNPNNNPVCGKKIKANYQGKSVTVTVEDRCTGCALTDLDFSTGAFEQLAPLSVGRLHGMTWTWV</sequence>
<comment type="caution">
    <text evidence="4">The sequence shown here is derived from an EMBL/GenBank/DDBJ whole genome shotgun (WGS) entry which is preliminary data.</text>
</comment>
<dbReference type="AlphaFoldDB" id="A0A5M3MRT6"/>
<dbReference type="Pfam" id="PF03330">
    <property type="entry name" value="DPBB_1"/>
    <property type="match status" value="1"/>
</dbReference>
<evidence type="ECO:0000259" key="3">
    <source>
        <dbReference type="Pfam" id="PF03330"/>
    </source>
</evidence>
<keyword evidence="1 2" id="KW-0732">Signal</keyword>
<evidence type="ECO:0000313" key="4">
    <source>
        <dbReference type="EMBL" id="EIW81868.1"/>
    </source>
</evidence>
<dbReference type="GeneID" id="19201854"/>
<dbReference type="SUPFAM" id="SSF50685">
    <property type="entry name" value="Barwin-like endoglucanases"/>
    <property type="match status" value="1"/>
</dbReference>
<dbReference type="RefSeq" id="XP_007767739.1">
    <property type="nucleotide sequence ID" value="XM_007769549.1"/>
</dbReference>
<dbReference type="Gene3D" id="2.40.40.10">
    <property type="entry name" value="RlpA-like domain"/>
    <property type="match status" value="1"/>
</dbReference>
<feature type="domain" description="RlpA-like protein double-psi beta-barrel" evidence="3">
    <location>
        <begin position="82"/>
        <end position="127"/>
    </location>
</feature>
<evidence type="ECO:0000256" key="2">
    <source>
        <dbReference type="SAM" id="SignalP"/>
    </source>
</evidence>
<organism evidence="4 5">
    <name type="scientific">Coniophora puteana (strain RWD-64-598)</name>
    <name type="common">Brown rot fungus</name>
    <dbReference type="NCBI Taxonomy" id="741705"/>
    <lineage>
        <taxon>Eukaryota</taxon>
        <taxon>Fungi</taxon>
        <taxon>Dikarya</taxon>
        <taxon>Basidiomycota</taxon>
        <taxon>Agaricomycotina</taxon>
        <taxon>Agaricomycetes</taxon>
        <taxon>Agaricomycetidae</taxon>
        <taxon>Boletales</taxon>
        <taxon>Coniophorineae</taxon>
        <taxon>Coniophoraceae</taxon>
        <taxon>Coniophora</taxon>
    </lineage>
</organism>
<dbReference type="PANTHER" id="PTHR31836">
    <property type="match status" value="1"/>
</dbReference>
<name>A0A5M3MRT6_CONPW</name>
<protein>
    <submittedName>
        <fullName evidence="4">Plant expansin</fullName>
    </submittedName>
</protein>
<evidence type="ECO:0000313" key="5">
    <source>
        <dbReference type="Proteomes" id="UP000053558"/>
    </source>
</evidence>
<dbReference type="InterPro" id="IPR036908">
    <property type="entry name" value="RlpA-like_sf"/>
</dbReference>
<dbReference type="InterPro" id="IPR051477">
    <property type="entry name" value="Expansin_CellWall"/>
</dbReference>
<feature type="signal peptide" evidence="2">
    <location>
        <begin position="1"/>
        <end position="19"/>
    </location>
</feature>
<reference evidence="5" key="1">
    <citation type="journal article" date="2012" name="Science">
        <title>The Paleozoic origin of enzymatic lignin decomposition reconstructed from 31 fungal genomes.</title>
        <authorList>
            <person name="Floudas D."/>
            <person name="Binder M."/>
            <person name="Riley R."/>
            <person name="Barry K."/>
            <person name="Blanchette R.A."/>
            <person name="Henrissat B."/>
            <person name="Martinez A.T."/>
            <person name="Otillar R."/>
            <person name="Spatafora J.W."/>
            <person name="Yadav J.S."/>
            <person name="Aerts A."/>
            <person name="Benoit I."/>
            <person name="Boyd A."/>
            <person name="Carlson A."/>
            <person name="Copeland A."/>
            <person name="Coutinho P.M."/>
            <person name="de Vries R.P."/>
            <person name="Ferreira P."/>
            <person name="Findley K."/>
            <person name="Foster B."/>
            <person name="Gaskell J."/>
            <person name="Glotzer D."/>
            <person name="Gorecki P."/>
            <person name="Heitman J."/>
            <person name="Hesse C."/>
            <person name="Hori C."/>
            <person name="Igarashi K."/>
            <person name="Jurgens J.A."/>
            <person name="Kallen N."/>
            <person name="Kersten P."/>
            <person name="Kohler A."/>
            <person name="Kuees U."/>
            <person name="Kumar T.K.A."/>
            <person name="Kuo A."/>
            <person name="LaButti K."/>
            <person name="Larrondo L.F."/>
            <person name="Lindquist E."/>
            <person name="Ling A."/>
            <person name="Lombard V."/>
            <person name="Lucas S."/>
            <person name="Lundell T."/>
            <person name="Martin R."/>
            <person name="McLaughlin D.J."/>
            <person name="Morgenstern I."/>
            <person name="Morin E."/>
            <person name="Murat C."/>
            <person name="Nagy L.G."/>
            <person name="Nolan M."/>
            <person name="Ohm R.A."/>
            <person name="Patyshakuliyeva A."/>
            <person name="Rokas A."/>
            <person name="Ruiz-Duenas F.J."/>
            <person name="Sabat G."/>
            <person name="Salamov A."/>
            <person name="Samejima M."/>
            <person name="Schmutz J."/>
            <person name="Slot J.C."/>
            <person name="St John F."/>
            <person name="Stenlid J."/>
            <person name="Sun H."/>
            <person name="Sun S."/>
            <person name="Syed K."/>
            <person name="Tsang A."/>
            <person name="Wiebenga A."/>
            <person name="Young D."/>
            <person name="Pisabarro A."/>
            <person name="Eastwood D.C."/>
            <person name="Martin F."/>
            <person name="Cullen D."/>
            <person name="Grigoriev I.V."/>
            <person name="Hibbett D.S."/>
        </authorList>
    </citation>
    <scope>NUCLEOTIDE SEQUENCE [LARGE SCALE GENOMIC DNA]</scope>
    <source>
        <strain evidence="5">RWD-64-598 SS2</strain>
    </source>
</reference>
<dbReference type="Proteomes" id="UP000053558">
    <property type="component" value="Unassembled WGS sequence"/>
</dbReference>
<dbReference type="OrthoDB" id="406505at2759"/>
<proteinExistence type="predicted"/>
<dbReference type="CDD" id="cd22191">
    <property type="entry name" value="DPBB_RlpA_EXP_N-like"/>
    <property type="match status" value="1"/>
</dbReference>
<gene>
    <name evidence="4" type="ORF">CONPUDRAFT_143507</name>
</gene>